<evidence type="ECO:0000256" key="2">
    <source>
        <dbReference type="ARBA" id="ARBA00023015"/>
    </source>
</evidence>
<name>A0A553JYZ5_9ACTN</name>
<accession>A0A553JYZ5</accession>
<evidence type="ECO:0000256" key="6">
    <source>
        <dbReference type="PROSITE-ProRule" id="PRU01091"/>
    </source>
</evidence>
<evidence type="ECO:0000256" key="4">
    <source>
        <dbReference type="ARBA" id="ARBA00023163"/>
    </source>
</evidence>
<organism evidence="9 10">
    <name type="scientific">Tessaracoccus rhinocerotis</name>
    <dbReference type="NCBI Taxonomy" id="1689449"/>
    <lineage>
        <taxon>Bacteria</taxon>
        <taxon>Bacillati</taxon>
        <taxon>Actinomycetota</taxon>
        <taxon>Actinomycetes</taxon>
        <taxon>Propionibacteriales</taxon>
        <taxon>Propionibacteriaceae</taxon>
        <taxon>Tessaracoccus</taxon>
    </lineage>
</organism>
<dbReference type="SUPFAM" id="SSF52172">
    <property type="entry name" value="CheY-like"/>
    <property type="match status" value="1"/>
</dbReference>
<evidence type="ECO:0000256" key="1">
    <source>
        <dbReference type="ARBA" id="ARBA00022553"/>
    </source>
</evidence>
<sequence length="300" mass="32792">MDERGAAVVVEDDADIRTLLAGLLTQSGFEVHQTSNGTDGVRAVMEHDPVIVTVDLGLPDIDGFEVARRIRRVTDAYILMLTARTEEIDTLMGLDAGADDYITKPFRPRELRARIEAMLRRPRVQQSAGPAVNGELWSTSNAPLSSQAGHGMSAGAISAPGTAPSAAPTPYSAATASEAATRHEEISYRLDGLELFPNLYRVTVEGVDVQLTPTEFILLRTLLTSRRMVRSKAQLFRTLRDEEPDAGTFVSDADERTIEVHMGNLRRKLGDDPRRPRWVETLRGVGYRSAGLPQAGDQGL</sequence>
<dbReference type="SMART" id="SM00448">
    <property type="entry name" value="REC"/>
    <property type="match status" value="1"/>
</dbReference>
<dbReference type="EMBL" id="VKKG01000004">
    <property type="protein sequence ID" value="TRY17669.1"/>
    <property type="molecule type" value="Genomic_DNA"/>
</dbReference>
<dbReference type="InterPro" id="IPR001867">
    <property type="entry name" value="OmpR/PhoB-type_DNA-bd"/>
</dbReference>
<dbReference type="PANTHER" id="PTHR48111:SF4">
    <property type="entry name" value="DNA-BINDING DUAL TRANSCRIPTIONAL REGULATOR OMPR"/>
    <property type="match status" value="1"/>
</dbReference>
<evidence type="ECO:0000313" key="10">
    <source>
        <dbReference type="Proteomes" id="UP000317638"/>
    </source>
</evidence>
<dbReference type="InterPro" id="IPR011006">
    <property type="entry name" value="CheY-like_superfamily"/>
</dbReference>
<dbReference type="CDD" id="cd17574">
    <property type="entry name" value="REC_OmpR"/>
    <property type="match status" value="1"/>
</dbReference>
<dbReference type="InterPro" id="IPR001789">
    <property type="entry name" value="Sig_transdc_resp-reg_receiver"/>
</dbReference>
<dbReference type="PANTHER" id="PTHR48111">
    <property type="entry name" value="REGULATOR OF RPOS"/>
    <property type="match status" value="1"/>
</dbReference>
<dbReference type="GO" id="GO:0000156">
    <property type="term" value="F:phosphorelay response regulator activity"/>
    <property type="evidence" value="ECO:0007669"/>
    <property type="project" value="TreeGrafter"/>
</dbReference>
<dbReference type="Pfam" id="PF00486">
    <property type="entry name" value="Trans_reg_C"/>
    <property type="match status" value="1"/>
</dbReference>
<protein>
    <submittedName>
        <fullName evidence="9">Response regulator transcription factor</fullName>
    </submittedName>
</protein>
<dbReference type="Pfam" id="PF00072">
    <property type="entry name" value="Response_reg"/>
    <property type="match status" value="1"/>
</dbReference>
<dbReference type="Gene3D" id="1.10.10.10">
    <property type="entry name" value="Winged helix-like DNA-binding domain superfamily/Winged helix DNA-binding domain"/>
    <property type="match status" value="1"/>
</dbReference>
<dbReference type="InterPro" id="IPR036388">
    <property type="entry name" value="WH-like_DNA-bd_sf"/>
</dbReference>
<evidence type="ECO:0000313" key="9">
    <source>
        <dbReference type="EMBL" id="TRY17669.1"/>
    </source>
</evidence>
<dbReference type="OrthoDB" id="5511894at2"/>
<comment type="caution">
    <text evidence="9">The sequence shown here is derived from an EMBL/GenBank/DDBJ whole genome shotgun (WGS) entry which is preliminary data.</text>
</comment>
<evidence type="ECO:0000259" key="7">
    <source>
        <dbReference type="PROSITE" id="PS50110"/>
    </source>
</evidence>
<dbReference type="RefSeq" id="WP_143938409.1">
    <property type="nucleotide sequence ID" value="NZ_VKKG01000004.1"/>
</dbReference>
<dbReference type="InterPro" id="IPR039420">
    <property type="entry name" value="WalR-like"/>
</dbReference>
<dbReference type="GO" id="GO:0000976">
    <property type="term" value="F:transcription cis-regulatory region binding"/>
    <property type="evidence" value="ECO:0007669"/>
    <property type="project" value="TreeGrafter"/>
</dbReference>
<dbReference type="CDD" id="cd00383">
    <property type="entry name" value="trans_reg_C"/>
    <property type="match status" value="1"/>
</dbReference>
<evidence type="ECO:0000256" key="3">
    <source>
        <dbReference type="ARBA" id="ARBA00023125"/>
    </source>
</evidence>
<dbReference type="PROSITE" id="PS51755">
    <property type="entry name" value="OMPR_PHOB"/>
    <property type="match status" value="1"/>
</dbReference>
<keyword evidence="1 5" id="KW-0597">Phosphoprotein</keyword>
<feature type="modified residue" description="4-aspartylphosphate" evidence="5">
    <location>
        <position position="55"/>
    </location>
</feature>
<dbReference type="Proteomes" id="UP000317638">
    <property type="component" value="Unassembled WGS sequence"/>
</dbReference>
<dbReference type="SMART" id="SM00862">
    <property type="entry name" value="Trans_reg_C"/>
    <property type="match status" value="1"/>
</dbReference>
<dbReference type="GO" id="GO:0006355">
    <property type="term" value="P:regulation of DNA-templated transcription"/>
    <property type="evidence" value="ECO:0007669"/>
    <property type="project" value="InterPro"/>
</dbReference>
<feature type="domain" description="OmpR/PhoB-type" evidence="8">
    <location>
        <begin position="185"/>
        <end position="291"/>
    </location>
</feature>
<dbReference type="PROSITE" id="PS50110">
    <property type="entry name" value="RESPONSE_REGULATORY"/>
    <property type="match status" value="1"/>
</dbReference>
<keyword evidence="10" id="KW-1185">Reference proteome</keyword>
<dbReference type="GO" id="GO:0032993">
    <property type="term" value="C:protein-DNA complex"/>
    <property type="evidence" value="ECO:0007669"/>
    <property type="project" value="TreeGrafter"/>
</dbReference>
<dbReference type="SUPFAM" id="SSF46894">
    <property type="entry name" value="C-terminal effector domain of the bipartite response regulators"/>
    <property type="match status" value="1"/>
</dbReference>
<keyword evidence="3 6" id="KW-0238">DNA-binding</keyword>
<keyword evidence="4" id="KW-0804">Transcription</keyword>
<proteinExistence type="predicted"/>
<feature type="domain" description="Response regulatory" evidence="7">
    <location>
        <begin position="6"/>
        <end position="119"/>
    </location>
</feature>
<feature type="DNA-binding region" description="OmpR/PhoB-type" evidence="6">
    <location>
        <begin position="185"/>
        <end position="291"/>
    </location>
</feature>
<dbReference type="GO" id="GO:0005829">
    <property type="term" value="C:cytosol"/>
    <property type="evidence" value="ECO:0007669"/>
    <property type="project" value="TreeGrafter"/>
</dbReference>
<keyword evidence="2" id="KW-0805">Transcription regulation</keyword>
<dbReference type="Gene3D" id="6.10.250.690">
    <property type="match status" value="1"/>
</dbReference>
<dbReference type="AlphaFoldDB" id="A0A553JYZ5"/>
<dbReference type="InterPro" id="IPR016032">
    <property type="entry name" value="Sig_transdc_resp-reg_C-effctor"/>
</dbReference>
<evidence type="ECO:0000256" key="5">
    <source>
        <dbReference type="PROSITE-ProRule" id="PRU00169"/>
    </source>
</evidence>
<dbReference type="Gene3D" id="3.40.50.2300">
    <property type="match status" value="1"/>
</dbReference>
<reference evidence="9 10" key="1">
    <citation type="submission" date="2019-07" db="EMBL/GenBank/DDBJ databases">
        <authorList>
            <person name="Zhou L.-Y."/>
        </authorList>
    </citation>
    <scope>NUCLEOTIDE SEQUENCE [LARGE SCALE GENOMIC DNA]</scope>
    <source>
        <strain evidence="9 10">YIM 101269</strain>
    </source>
</reference>
<gene>
    <name evidence="9" type="ORF">FOJ82_10290</name>
</gene>
<evidence type="ECO:0000259" key="8">
    <source>
        <dbReference type="PROSITE" id="PS51755"/>
    </source>
</evidence>